<dbReference type="Pfam" id="PF23542">
    <property type="entry name" value="DUF1512_C"/>
    <property type="match status" value="1"/>
</dbReference>
<evidence type="ECO:0008006" key="7">
    <source>
        <dbReference type="Google" id="ProtNLM"/>
    </source>
</evidence>
<evidence type="ECO:0000259" key="2">
    <source>
        <dbReference type="Pfam" id="PF07431"/>
    </source>
</evidence>
<dbReference type="KEGG" id="sacd:HS1genome_2305"/>
<dbReference type="RefSeq" id="WP_126451151.1">
    <property type="nucleotide sequence ID" value="NZ_AP018553.1"/>
</dbReference>
<feature type="transmembrane region" description="Helical" evidence="1">
    <location>
        <begin position="23"/>
        <end position="41"/>
    </location>
</feature>
<feature type="domain" description="DUF1512" evidence="2">
    <location>
        <begin position="26"/>
        <end position="198"/>
    </location>
</feature>
<sequence length="378" mass="41698">MSLIALAAAAAQGSTSALLSTYIPFFVLMLFYVILFLPGVGQRFQSYFITREIEQRLMVLEKYANDARNTTEKLLKEKGAKDPKGLTERLAEIFVIDPVSIEPTDIIGRMRLLLRTGQGKVKSMIKLSVPNADPVTVSKIEVSAEITNALNMVYKVVRHYLIQAKKLNNFYLLFQLQMVVPMLVKIAESYDRAHKTFVEGKPVGDSLGPMVASRFLLNSEKKWQVSDETIAGETYYEGRRLIVIKAEGPMATVGTPGEAVERVVEENKGRVKRIITVDAALKLEGEKTGSIAEGTGVAMGDPGPEKIAIERVALKYQIPIDALIVKMGMDEAIIEMKKEIYEAVDPVVEMTKQIIKERTEEGDTVVVVGVGNTSGVAQ</sequence>
<organism evidence="4 6">
    <name type="scientific">Sulfodiicoccus acidiphilus</name>
    <dbReference type="NCBI Taxonomy" id="1670455"/>
    <lineage>
        <taxon>Archaea</taxon>
        <taxon>Thermoproteota</taxon>
        <taxon>Thermoprotei</taxon>
        <taxon>Sulfolobales</taxon>
        <taxon>Sulfolobaceae</taxon>
        <taxon>Sulfodiicoccus</taxon>
    </lineage>
</organism>
<dbReference type="EMBL" id="BMQS01000025">
    <property type="protein sequence ID" value="GGU03421.1"/>
    <property type="molecule type" value="Genomic_DNA"/>
</dbReference>
<reference evidence="5" key="1">
    <citation type="journal article" date="2014" name="Int. J. Syst. Evol. Microbiol.">
        <title>Complete genome sequence of Corynebacterium casei LMG S-19264T (=DSM 44701T), isolated from a smear-ripened cheese.</title>
        <authorList>
            <consortium name="US DOE Joint Genome Institute (JGI-PGF)"/>
            <person name="Walter F."/>
            <person name="Albersmeier A."/>
            <person name="Kalinowski J."/>
            <person name="Ruckert C."/>
        </authorList>
    </citation>
    <scope>NUCLEOTIDE SEQUENCE</scope>
    <source>
        <strain evidence="5">JCM 31740</strain>
    </source>
</reference>
<reference evidence="6" key="2">
    <citation type="submission" date="2018-04" db="EMBL/GenBank/DDBJ databases">
        <title>Complete genome sequence of Sulfodiicoccus acidiphilus strain HS-1.</title>
        <authorList>
            <person name="Sakai H.D."/>
            <person name="Kurosawa N."/>
        </authorList>
    </citation>
    <scope>NUCLEOTIDE SEQUENCE [LARGE SCALE GENOMIC DNA]</scope>
    <source>
        <strain evidence="6">HS-1</strain>
    </source>
</reference>
<keyword evidence="6" id="KW-1185">Reference proteome</keyword>
<dbReference type="AlphaFoldDB" id="A0A348B6W4"/>
<dbReference type="Proteomes" id="UP000276741">
    <property type="component" value="Chromosome"/>
</dbReference>
<gene>
    <name evidence="5" type="ORF">GCM10007116_20460</name>
    <name evidence="4" type="ORF">HS1genome_2305</name>
</gene>
<dbReference type="InterPro" id="IPR056460">
    <property type="entry name" value="DUF1512_N"/>
</dbReference>
<dbReference type="Pfam" id="PF07431">
    <property type="entry name" value="DUF1512"/>
    <property type="match status" value="1"/>
</dbReference>
<dbReference type="GeneID" id="38667758"/>
<protein>
    <recommendedName>
        <fullName evidence="7">DUF1512 domain-containing protein</fullName>
    </recommendedName>
</protein>
<dbReference type="Proteomes" id="UP000616143">
    <property type="component" value="Unassembled WGS sequence"/>
</dbReference>
<evidence type="ECO:0000313" key="4">
    <source>
        <dbReference type="EMBL" id="BBD73916.1"/>
    </source>
</evidence>
<keyword evidence="1" id="KW-0472">Membrane</keyword>
<evidence type="ECO:0000313" key="6">
    <source>
        <dbReference type="Proteomes" id="UP000276741"/>
    </source>
</evidence>
<proteinExistence type="predicted"/>
<dbReference type="InterPro" id="IPR056461">
    <property type="entry name" value="DUF1512_C"/>
</dbReference>
<name>A0A348B6W4_9CREN</name>
<dbReference type="OrthoDB" id="15121at2157"/>
<accession>A0A348B6W4</accession>
<reference evidence="5" key="4">
    <citation type="submission" date="2020-09" db="EMBL/GenBank/DDBJ databases">
        <authorList>
            <person name="Sun Q."/>
            <person name="Ohkuma M."/>
        </authorList>
    </citation>
    <scope>NUCLEOTIDE SEQUENCE</scope>
    <source>
        <strain evidence="5">JCM 31740</strain>
    </source>
</reference>
<feature type="domain" description="DUF1512" evidence="3">
    <location>
        <begin position="203"/>
        <end position="377"/>
    </location>
</feature>
<evidence type="ECO:0000256" key="1">
    <source>
        <dbReference type="SAM" id="Phobius"/>
    </source>
</evidence>
<keyword evidence="1" id="KW-1133">Transmembrane helix</keyword>
<keyword evidence="1" id="KW-0812">Transmembrane</keyword>
<reference evidence="4" key="3">
    <citation type="journal article" date="2019" name="BMC Res. Notes">
        <title>Complete genome sequence of the Sulfodiicoccus acidiphilus strain HS-1T, the first crenarchaeon that lacks polB3, isolated from an acidic hot spring in Ohwaku-dani, Hakone, Japan.</title>
        <authorList>
            <person name="Sakai H.D."/>
            <person name="Kurosawa N."/>
        </authorList>
    </citation>
    <scope>NUCLEOTIDE SEQUENCE</scope>
    <source>
        <strain evidence="4">HS-1</strain>
    </source>
</reference>
<dbReference type="InterPro" id="IPR009995">
    <property type="entry name" value="DUF1512"/>
</dbReference>
<evidence type="ECO:0000313" key="5">
    <source>
        <dbReference type="EMBL" id="GGU03421.1"/>
    </source>
</evidence>
<dbReference type="PIRSF" id="PIRSF016495">
    <property type="entry name" value="UCP016495"/>
    <property type="match status" value="1"/>
</dbReference>
<dbReference type="EMBL" id="AP018553">
    <property type="protein sequence ID" value="BBD73916.1"/>
    <property type="molecule type" value="Genomic_DNA"/>
</dbReference>
<evidence type="ECO:0000259" key="3">
    <source>
        <dbReference type="Pfam" id="PF23542"/>
    </source>
</evidence>